<dbReference type="Proteomes" id="UP000010824">
    <property type="component" value="Chromosome"/>
</dbReference>
<name>L0HLB5_METFS</name>
<dbReference type="STRING" id="593750.Metfor_2867"/>
<dbReference type="CDD" id="cd09879">
    <property type="entry name" value="PIN_VapC_AF0591-like"/>
    <property type="match status" value="1"/>
</dbReference>
<dbReference type="InterPro" id="IPR041120">
    <property type="entry name" value="PIN_9"/>
</dbReference>
<evidence type="ECO:0000313" key="3">
    <source>
        <dbReference type="Proteomes" id="UP000010824"/>
    </source>
</evidence>
<proteinExistence type="predicted"/>
<protein>
    <submittedName>
        <fullName evidence="2">PilT domain protein</fullName>
    </submittedName>
</protein>
<gene>
    <name evidence="2" type="ordered locus">Metfor_2867</name>
</gene>
<dbReference type="InterPro" id="IPR029060">
    <property type="entry name" value="PIN-like_dom_sf"/>
</dbReference>
<dbReference type="FunCoup" id="L0HLB5">
    <property type="interactions" value="148"/>
</dbReference>
<accession>L0HLB5</accession>
<evidence type="ECO:0000259" key="1">
    <source>
        <dbReference type="Pfam" id="PF18477"/>
    </source>
</evidence>
<dbReference type="SUPFAM" id="SSF88723">
    <property type="entry name" value="PIN domain-like"/>
    <property type="match status" value="1"/>
</dbReference>
<keyword evidence="3" id="KW-1185">Reference proteome</keyword>
<dbReference type="Gene3D" id="3.40.50.1010">
    <property type="entry name" value="5'-nuclease"/>
    <property type="match status" value="1"/>
</dbReference>
<evidence type="ECO:0000313" key="2">
    <source>
        <dbReference type="EMBL" id="AGB03849.1"/>
    </source>
</evidence>
<organism evidence="2 3">
    <name type="scientific">Methanoregula formicica (strain DSM 22288 / NBRC 105244 / SMSP)</name>
    <dbReference type="NCBI Taxonomy" id="593750"/>
    <lineage>
        <taxon>Archaea</taxon>
        <taxon>Methanobacteriati</taxon>
        <taxon>Methanobacteriota</taxon>
        <taxon>Stenosarchaea group</taxon>
        <taxon>Methanomicrobia</taxon>
        <taxon>Methanomicrobiales</taxon>
        <taxon>Methanoregulaceae</taxon>
        <taxon>Methanoregula</taxon>
    </lineage>
</organism>
<dbReference type="KEGG" id="mfo:Metfor_2867"/>
<reference evidence="3" key="1">
    <citation type="submission" date="2011-12" db="EMBL/GenBank/DDBJ databases">
        <title>Complete sequence of Methanoregula formicicum SMSP.</title>
        <authorList>
            <person name="Lucas S."/>
            <person name="Han J."/>
            <person name="Lapidus A."/>
            <person name="Cheng J.-F."/>
            <person name="Goodwin L."/>
            <person name="Pitluck S."/>
            <person name="Peters L."/>
            <person name="Ovchinnikova G."/>
            <person name="Teshima H."/>
            <person name="Detter J.C."/>
            <person name="Han C."/>
            <person name="Tapia R."/>
            <person name="Land M."/>
            <person name="Hauser L."/>
            <person name="Kyrpides N."/>
            <person name="Ivanova N."/>
            <person name="Pagani I."/>
            <person name="Imachi H."/>
            <person name="Tamaki H."/>
            <person name="Sekiguchi Y."/>
            <person name="Kamagata Y."/>
            <person name="Cadillo-Quiroz H."/>
            <person name="Zinder S."/>
            <person name="Liu W.-T."/>
            <person name="Woyke T."/>
        </authorList>
    </citation>
    <scope>NUCLEOTIDE SEQUENCE [LARGE SCALE GENOMIC DNA]</scope>
    <source>
        <strain evidence="3">DSM 22288 / NBRC 105244 / SMSP</strain>
    </source>
</reference>
<reference evidence="2 3" key="2">
    <citation type="journal article" date="2014" name="Genome Announc.">
        <title>Complete Genome Sequence of Methanoregula formicica SMSPT, a Mesophilic Hydrogenotrophic Methanogen Isolated from a Methanogenic Upflow Anaerobic Sludge Blanket Reactor.</title>
        <authorList>
            <person name="Yamamoto K."/>
            <person name="Tamaki H."/>
            <person name="Cadillo-Quiroz H."/>
            <person name="Imachi H."/>
            <person name="Kyrpides N."/>
            <person name="Woyke T."/>
            <person name="Goodwin L."/>
            <person name="Zinder S.H."/>
            <person name="Kamagata Y."/>
            <person name="Liu W.T."/>
        </authorList>
    </citation>
    <scope>NUCLEOTIDE SEQUENCE [LARGE SCALE GENOMIC DNA]</scope>
    <source>
        <strain evidence="3">DSM 22288 / NBRC 105244 / SMSP</strain>
    </source>
</reference>
<dbReference type="Pfam" id="PF18477">
    <property type="entry name" value="PIN_9"/>
    <property type="match status" value="1"/>
</dbReference>
<dbReference type="eggNOG" id="arCOG04312">
    <property type="taxonomic scope" value="Archaea"/>
</dbReference>
<dbReference type="EMBL" id="CP003167">
    <property type="protein sequence ID" value="AGB03849.1"/>
    <property type="molecule type" value="Genomic_DNA"/>
</dbReference>
<dbReference type="HOGENOM" id="CLU_107892_2_0_2"/>
<sequence>MMPAQFQIDLFDEIRNLLGGFEPIVLASVMHELDGLARAKGRNGAAARMGLVLGERCTIAENATMQPVPVDEQIIDYAVRNNSTVVTNDRGLREKLLERGIGVISMRKQKKLELLRR</sequence>
<dbReference type="AlphaFoldDB" id="L0HLB5"/>
<dbReference type="InParanoid" id="L0HLB5"/>
<feature type="domain" description="VapC9 PIN-like" evidence="1">
    <location>
        <begin position="1"/>
        <end position="108"/>
    </location>
</feature>